<reference evidence="1 2" key="1">
    <citation type="submission" date="2015-07" db="EMBL/GenBank/DDBJ databases">
        <title>Whole genome sequence of Herpetosiphon geysericola DSM 7119.</title>
        <authorList>
            <person name="Hemp J."/>
            <person name="Ward L.M."/>
            <person name="Pace L.A."/>
            <person name="Fischer W.W."/>
        </authorList>
    </citation>
    <scope>NUCLEOTIDE SEQUENCE [LARGE SCALE GENOMIC DNA]</scope>
    <source>
        <strain evidence="1 2">DSM 7119</strain>
    </source>
</reference>
<protein>
    <recommendedName>
        <fullName evidence="3">Choline/carnitine acyltransferase domain-containing protein</fullName>
    </recommendedName>
</protein>
<accession>A0A0P6XLZ6</accession>
<dbReference type="AlphaFoldDB" id="A0A0P6XLZ6"/>
<dbReference type="EMBL" id="LGKP01000035">
    <property type="protein sequence ID" value="KPL81369.1"/>
    <property type="molecule type" value="Genomic_DNA"/>
</dbReference>
<dbReference type="RefSeq" id="WP_054536652.1">
    <property type="nucleotide sequence ID" value="NZ_LGKP01000035.1"/>
</dbReference>
<evidence type="ECO:0008006" key="3">
    <source>
        <dbReference type="Google" id="ProtNLM"/>
    </source>
</evidence>
<evidence type="ECO:0000313" key="2">
    <source>
        <dbReference type="Proteomes" id="UP000050277"/>
    </source>
</evidence>
<proteinExistence type="predicted"/>
<sequence length="799" mass="89216">MDSQQQFTAASHLTADNLRSIARSISISQVSRLSLPEIDAVVDQISRVVPAGNVPGVILSGMAKLTGRRPAGNVIKRDVNLLFRGVEQALDRAVFSTFFAGPAAVIWGYQKLLELAGKDPQDAFPEGTWQFYVGYALREDTARHANETIGFDETLSDHNINLTPIDRMTAWVMAAIHILHSYPELLENEWRERVSLALLRDLTKVNPETRQFADLYSQWERQRPYGRGPDVQSQETYASYRKRKFDEFMAESTRDLPKELRERWGKQFQRAREIALPAYQRQMSLAAYLEPTPYNENMVALPRQSWHIGLILRGHYYLIPACAPNSTRPNDVSNVRSQIAALLASPANHAPTSLIPLATTKRASLPSILGKLRPETSQQLEALRCAPIWFNADGRPRHLPLAEVRLTERALGDHGLTLIDTGSSMVFDQSHIFFDGAWGSAVAEIMTLEALAWAVYLRGQPAPVAGTVRPYAPNIELNEEEKQILADSPKIVAEASAESIGLDLKKILDLRKLFKQRNDQIRITVNDILVLYRAIHAVSYKPNPELQASLQEAANDPQLKPAVEATITAFEESLSNPAILIPVDGSIPNPSDRLHPMTFEVPLEELEITKLHERALSLLDQARQEWRAEVWDTFEATQKHYLATIAGFGEVSARAKDIAQSGESTSSGALRLLAHVPMALQRLLDAIPGKFDVLNDLIKGREVLSNVGAVADTSSLSRFITAKDDNEKKTLAWGVITDANGVMHVSLRDFRPHVGLFINAGRRDLARRIANDYLESYVNGLNRFISELTKITQGRHSRQ</sequence>
<organism evidence="1 2">
    <name type="scientific">Herpetosiphon geysericola</name>
    <dbReference type="NCBI Taxonomy" id="70996"/>
    <lineage>
        <taxon>Bacteria</taxon>
        <taxon>Bacillati</taxon>
        <taxon>Chloroflexota</taxon>
        <taxon>Chloroflexia</taxon>
        <taxon>Herpetosiphonales</taxon>
        <taxon>Herpetosiphonaceae</taxon>
        <taxon>Herpetosiphon</taxon>
    </lineage>
</organism>
<comment type="caution">
    <text evidence="1">The sequence shown here is derived from an EMBL/GenBank/DDBJ whole genome shotgun (WGS) entry which is preliminary data.</text>
</comment>
<name>A0A0P6XLZ6_9CHLR</name>
<evidence type="ECO:0000313" key="1">
    <source>
        <dbReference type="EMBL" id="KPL81369.1"/>
    </source>
</evidence>
<dbReference type="Proteomes" id="UP000050277">
    <property type="component" value="Unassembled WGS sequence"/>
</dbReference>
<dbReference type="OrthoDB" id="135171at2"/>
<gene>
    <name evidence="1" type="ORF">SE18_22210</name>
</gene>
<keyword evidence="2" id="KW-1185">Reference proteome</keyword>